<organism evidence="9 10">
    <name type="scientific">Crassostrea virginica</name>
    <name type="common">Eastern oyster</name>
    <dbReference type="NCBI Taxonomy" id="6565"/>
    <lineage>
        <taxon>Eukaryota</taxon>
        <taxon>Metazoa</taxon>
        <taxon>Spiralia</taxon>
        <taxon>Lophotrochozoa</taxon>
        <taxon>Mollusca</taxon>
        <taxon>Bivalvia</taxon>
        <taxon>Autobranchia</taxon>
        <taxon>Pteriomorphia</taxon>
        <taxon>Ostreida</taxon>
        <taxon>Ostreoidea</taxon>
        <taxon>Ostreidae</taxon>
        <taxon>Crassostrea</taxon>
    </lineage>
</organism>
<evidence type="ECO:0000313" key="10">
    <source>
        <dbReference type="RefSeq" id="XP_022301000.1"/>
    </source>
</evidence>
<evidence type="ECO:0000256" key="6">
    <source>
        <dbReference type="ARBA" id="ARBA00022837"/>
    </source>
</evidence>
<evidence type="ECO:0000256" key="4">
    <source>
        <dbReference type="ARBA" id="ARBA00022723"/>
    </source>
</evidence>
<accession>A0A8B8BC51</accession>
<keyword evidence="9" id="KW-1185">Reference proteome</keyword>
<evidence type="ECO:0000313" key="9">
    <source>
        <dbReference type="Proteomes" id="UP000694844"/>
    </source>
</evidence>
<dbReference type="GO" id="GO:0001868">
    <property type="term" value="P:regulation of complement activation, lectin pathway"/>
    <property type="evidence" value="ECO:0007669"/>
    <property type="project" value="UniProtKB-ARBA"/>
</dbReference>
<dbReference type="PANTHER" id="PTHR45713">
    <property type="entry name" value="FTP DOMAIN-CONTAINING PROTEIN"/>
    <property type="match status" value="1"/>
</dbReference>
<gene>
    <name evidence="10" type="primary">LOC111109208</name>
</gene>
<dbReference type="Proteomes" id="UP000694844">
    <property type="component" value="Chromosome 8"/>
</dbReference>
<dbReference type="GO" id="GO:0010185">
    <property type="term" value="P:regulation of cellular defense response"/>
    <property type="evidence" value="ECO:0007669"/>
    <property type="project" value="UniProtKB-ARBA"/>
</dbReference>
<protein>
    <submittedName>
        <fullName evidence="10">Fucolectin-like</fullName>
    </submittedName>
</protein>
<reference evidence="10" key="1">
    <citation type="submission" date="2025-08" db="UniProtKB">
        <authorList>
            <consortium name="RefSeq"/>
        </authorList>
    </citation>
    <scope>IDENTIFICATION</scope>
    <source>
        <tissue evidence="10">Whole sample</tissue>
    </source>
</reference>
<dbReference type="Gene3D" id="2.60.120.260">
    <property type="entry name" value="Galactose-binding domain-like"/>
    <property type="match status" value="1"/>
</dbReference>
<comment type="subunit">
    <text evidence="3">Homotrimer.</text>
</comment>
<keyword evidence="7" id="KW-1015">Disulfide bond</keyword>
<dbReference type="RefSeq" id="XP_022301000.1">
    <property type="nucleotide sequence ID" value="XM_022445292.1"/>
</dbReference>
<name>A0A8B8BC51_CRAVI</name>
<keyword evidence="4" id="KW-0479">Metal-binding</keyword>
<feature type="domain" description="Fucolectin tachylectin-4 pentraxin-1" evidence="8">
    <location>
        <begin position="105"/>
        <end position="247"/>
    </location>
</feature>
<dbReference type="SMART" id="SM00607">
    <property type="entry name" value="FTP"/>
    <property type="match status" value="1"/>
</dbReference>
<dbReference type="AlphaFoldDB" id="A0A8B8BC51"/>
<evidence type="ECO:0000256" key="3">
    <source>
        <dbReference type="ARBA" id="ARBA00011233"/>
    </source>
</evidence>
<dbReference type="InterPro" id="IPR051941">
    <property type="entry name" value="BG_Antigen-Binding_Lectin"/>
</dbReference>
<dbReference type="GO" id="GO:0046872">
    <property type="term" value="F:metal ion binding"/>
    <property type="evidence" value="ECO:0007669"/>
    <property type="project" value="UniProtKB-KW"/>
</dbReference>
<comment type="function">
    <text evidence="1">Acts as a defensive agent. Recognizes blood group fucosylated oligosaccharides including A, B, H and Lewis B-type antigens. Does not recognize Lewis A antigen and has low affinity for monovalent haptens.</text>
</comment>
<evidence type="ECO:0000256" key="1">
    <source>
        <dbReference type="ARBA" id="ARBA00002219"/>
    </source>
</evidence>
<evidence type="ECO:0000256" key="2">
    <source>
        <dbReference type="ARBA" id="ARBA00010147"/>
    </source>
</evidence>
<evidence type="ECO:0000259" key="8">
    <source>
        <dbReference type="SMART" id="SM00607"/>
    </source>
</evidence>
<dbReference type="KEGG" id="cvn:111109208"/>
<keyword evidence="5" id="KW-0430">Lectin</keyword>
<dbReference type="PANTHER" id="PTHR45713:SF6">
    <property type="entry name" value="F5_8 TYPE C DOMAIN-CONTAINING PROTEIN"/>
    <property type="match status" value="1"/>
</dbReference>
<dbReference type="GeneID" id="111109208"/>
<dbReference type="InterPro" id="IPR008979">
    <property type="entry name" value="Galactose-bd-like_sf"/>
</dbReference>
<evidence type="ECO:0000256" key="5">
    <source>
        <dbReference type="ARBA" id="ARBA00022734"/>
    </source>
</evidence>
<keyword evidence="6" id="KW-0106">Calcium</keyword>
<proteinExistence type="inferred from homology"/>
<sequence>MTIFPKVELGVNYYQRQFELKFSGSLTSGYEVLFSAEGNTFAAALHQCSKFCRSDIRCIGMELCRVRDDMYRCRACCKTITLKDQDLLYNDNRECRYMEMEEDTEINVAVNKPATMSSLYKPDSHQPSYAVDNVTVCPDGLFTAHSLSDFRPWIKIDLLDIYDLNSVVIYNRQDVLGERLHDLQISTGIDGTENSCGFYEGPGVTGERIVVYCSSGARGRYVLMTILTPPEETDVLTVCEVQVFVNN</sequence>
<evidence type="ECO:0000256" key="7">
    <source>
        <dbReference type="ARBA" id="ARBA00023157"/>
    </source>
</evidence>
<dbReference type="GO" id="GO:0042806">
    <property type="term" value="F:fucose binding"/>
    <property type="evidence" value="ECO:0007669"/>
    <property type="project" value="UniProtKB-ARBA"/>
</dbReference>
<dbReference type="Pfam" id="PF22633">
    <property type="entry name" value="F5_F8_type_C_2"/>
    <property type="match status" value="1"/>
</dbReference>
<dbReference type="SUPFAM" id="SSF49785">
    <property type="entry name" value="Galactose-binding domain-like"/>
    <property type="match status" value="1"/>
</dbReference>
<dbReference type="InterPro" id="IPR006585">
    <property type="entry name" value="FTP1"/>
</dbReference>
<dbReference type="OrthoDB" id="6158912at2759"/>
<comment type="similarity">
    <text evidence="2">Belongs to the fucolectin family.</text>
</comment>